<accession>A0ABQ0SSP4</accession>
<gene>
    <name evidence="1" type="ORF">BAG01nite_30290</name>
</gene>
<reference evidence="1 2" key="1">
    <citation type="submission" date="2019-06" db="EMBL/GenBank/DDBJ databases">
        <title>Whole genome shotgun sequence of Brevibacillus agri NBRC 15538.</title>
        <authorList>
            <person name="Hosoyama A."/>
            <person name="Uohara A."/>
            <person name="Ohji S."/>
            <person name="Ichikawa N."/>
        </authorList>
    </citation>
    <scope>NUCLEOTIDE SEQUENCE [LARGE SCALE GENOMIC DNA]</scope>
    <source>
        <strain evidence="1 2">NBRC 15538</strain>
    </source>
</reference>
<comment type="caution">
    <text evidence="1">The sequence shown here is derived from an EMBL/GenBank/DDBJ whole genome shotgun (WGS) entry which is preliminary data.</text>
</comment>
<evidence type="ECO:0000313" key="1">
    <source>
        <dbReference type="EMBL" id="GED26927.1"/>
    </source>
</evidence>
<dbReference type="Proteomes" id="UP000317180">
    <property type="component" value="Unassembled WGS sequence"/>
</dbReference>
<sequence>MQDKRIVVIRFLQIGELGDELYFFHTLSTLSFSWCQKKLLIYHIRALGEIFRGLFAFFIPQPFHISHAILPKPGRILKVSKGTDSNELIHAIG</sequence>
<organism evidence="1 2">
    <name type="scientific">Brevibacillus agri</name>
    <dbReference type="NCBI Taxonomy" id="51101"/>
    <lineage>
        <taxon>Bacteria</taxon>
        <taxon>Bacillati</taxon>
        <taxon>Bacillota</taxon>
        <taxon>Bacilli</taxon>
        <taxon>Bacillales</taxon>
        <taxon>Paenibacillaceae</taxon>
        <taxon>Brevibacillus</taxon>
    </lineage>
</organism>
<proteinExistence type="predicted"/>
<evidence type="ECO:0000313" key="2">
    <source>
        <dbReference type="Proteomes" id="UP000317180"/>
    </source>
</evidence>
<keyword evidence="2" id="KW-1185">Reference proteome</keyword>
<name>A0ABQ0SSP4_9BACL</name>
<protein>
    <submittedName>
        <fullName evidence="1">Uncharacterized protein</fullName>
    </submittedName>
</protein>
<dbReference type="EMBL" id="BJOD01000032">
    <property type="protein sequence ID" value="GED26927.1"/>
    <property type="molecule type" value="Genomic_DNA"/>
</dbReference>